<evidence type="ECO:0000313" key="2">
    <source>
        <dbReference type="Proteomes" id="UP000003900"/>
    </source>
</evidence>
<dbReference type="EMBL" id="AHKH01000030">
    <property type="protein sequence ID" value="EHQ61766.1"/>
    <property type="molecule type" value="Genomic_DNA"/>
</dbReference>
<reference evidence="1 2" key="1">
    <citation type="journal article" date="2012" name="J. Bacteriol.">
        <title>Genome Sequence of the Pattern-Forming Social Bacterium Paenibacillus dendritiformis C454 Chiral Morphotype.</title>
        <authorList>
            <person name="Sirota-Madi A."/>
            <person name="Olender T."/>
            <person name="Helman Y."/>
            <person name="Brainis I."/>
            <person name="Finkelshtein A."/>
            <person name="Roth D."/>
            <person name="Hagai E."/>
            <person name="Leshkowitz D."/>
            <person name="Brodsky L."/>
            <person name="Galatenko V."/>
            <person name="Nikolaev V."/>
            <person name="Gutnick D.L."/>
            <person name="Lancet D."/>
            <person name="Ben-Jacob E."/>
        </authorList>
    </citation>
    <scope>NUCLEOTIDE SEQUENCE [LARGE SCALE GENOMIC DNA]</scope>
    <source>
        <strain evidence="1 2">C454</strain>
    </source>
</reference>
<dbReference type="Proteomes" id="UP000003900">
    <property type="component" value="Unassembled WGS sequence"/>
</dbReference>
<proteinExistence type="predicted"/>
<protein>
    <submittedName>
        <fullName evidence="1">Uncharacterized protein</fullName>
    </submittedName>
</protein>
<name>H3SGN1_9BACL</name>
<dbReference type="RefSeq" id="WP_006677185.1">
    <property type="nucleotide sequence ID" value="NZ_AHKH01000030.1"/>
</dbReference>
<sequence>MKKFMKITIGMLLTVFMVSNIYIGVDAYATTGYGLPSKHEFLNMVKNDAHYIQYKDKLITAVPKVVNYLRDENNTPYGYIAQFEFEYGYKVNETIQLASLLTFIYDEKKKEIETVVIDYSKAYSDGKIYIRDNIGNVLYSYVLNENDTLKKYLSTLTEEVEELKTMKETTGYESTLANRICWTCTKYENRGDDYDSKCSLLIGTACSFGDKVPIYGRILCAGALIVGCYIPPYKVCVDGYWGDICPETEL</sequence>
<evidence type="ECO:0000313" key="1">
    <source>
        <dbReference type="EMBL" id="EHQ61766.1"/>
    </source>
</evidence>
<gene>
    <name evidence="1" type="ORF">PDENDC454_13430</name>
</gene>
<dbReference type="AlphaFoldDB" id="H3SGN1"/>
<keyword evidence="2" id="KW-1185">Reference proteome</keyword>
<accession>H3SGN1</accession>
<organism evidence="1 2">
    <name type="scientific">Paenibacillus dendritiformis C454</name>
    <dbReference type="NCBI Taxonomy" id="1131935"/>
    <lineage>
        <taxon>Bacteria</taxon>
        <taxon>Bacillati</taxon>
        <taxon>Bacillota</taxon>
        <taxon>Bacilli</taxon>
        <taxon>Bacillales</taxon>
        <taxon>Paenibacillaceae</taxon>
        <taxon>Paenibacillus</taxon>
    </lineage>
</organism>
<comment type="caution">
    <text evidence="1">The sequence shown here is derived from an EMBL/GenBank/DDBJ whole genome shotgun (WGS) entry which is preliminary data.</text>
</comment>